<comment type="caution">
    <text evidence="1">The sequence shown here is derived from an EMBL/GenBank/DDBJ whole genome shotgun (WGS) entry which is preliminary data.</text>
</comment>
<evidence type="ECO:0000313" key="1">
    <source>
        <dbReference type="EMBL" id="KAJ3803808.1"/>
    </source>
</evidence>
<gene>
    <name evidence="1" type="ORF">F5876DRAFT_84377</name>
</gene>
<keyword evidence="2" id="KW-1185">Reference proteome</keyword>
<protein>
    <submittedName>
        <fullName evidence="1">Uncharacterized protein</fullName>
    </submittedName>
</protein>
<name>A0ACC1TGU0_9AGAR</name>
<dbReference type="EMBL" id="MU796729">
    <property type="protein sequence ID" value="KAJ3803808.1"/>
    <property type="molecule type" value="Genomic_DNA"/>
</dbReference>
<dbReference type="Proteomes" id="UP001163835">
    <property type="component" value="Unassembled WGS sequence"/>
</dbReference>
<evidence type="ECO:0000313" key="2">
    <source>
        <dbReference type="Proteomes" id="UP001163835"/>
    </source>
</evidence>
<sequence>MEESIACGGLRYKGDHSIIMNEASGGDPDDGNDEEDEERAPCERCYSKRIPCLEQVRRDGGPSGKRMAVMESQMAQGLANVRSLQEARTQTNQYLHQILRRQEEMNGRLIAIETRLSMAGPATPGPSRTASEKPRLLKRRRVEEETEDEEKEEEEEEEEQGERNEEGNELALKKARSEKGKEIEE</sequence>
<organism evidence="1 2">
    <name type="scientific">Lentinula aff. lateritia</name>
    <dbReference type="NCBI Taxonomy" id="2804960"/>
    <lineage>
        <taxon>Eukaryota</taxon>
        <taxon>Fungi</taxon>
        <taxon>Dikarya</taxon>
        <taxon>Basidiomycota</taxon>
        <taxon>Agaricomycotina</taxon>
        <taxon>Agaricomycetes</taxon>
        <taxon>Agaricomycetidae</taxon>
        <taxon>Agaricales</taxon>
        <taxon>Marasmiineae</taxon>
        <taxon>Omphalotaceae</taxon>
        <taxon>Lentinula</taxon>
    </lineage>
</organism>
<proteinExistence type="predicted"/>
<accession>A0ACC1TGU0</accession>
<reference evidence="1" key="1">
    <citation type="submission" date="2022-09" db="EMBL/GenBank/DDBJ databases">
        <title>A Global Phylogenomic Analysis of the Shiitake Genus Lentinula.</title>
        <authorList>
            <consortium name="DOE Joint Genome Institute"/>
            <person name="Sierra-Patev S."/>
            <person name="Min B."/>
            <person name="Naranjo-Ortiz M."/>
            <person name="Looney B."/>
            <person name="Konkel Z."/>
            <person name="Slot J.C."/>
            <person name="Sakamoto Y."/>
            <person name="Steenwyk J.L."/>
            <person name="Rokas A."/>
            <person name="Carro J."/>
            <person name="Camarero S."/>
            <person name="Ferreira P."/>
            <person name="Molpeceres G."/>
            <person name="Ruiz-Duenas F.J."/>
            <person name="Serrano A."/>
            <person name="Henrissat B."/>
            <person name="Drula E."/>
            <person name="Hughes K.W."/>
            <person name="Mata J.L."/>
            <person name="Ishikawa N.K."/>
            <person name="Vargas-Isla R."/>
            <person name="Ushijima S."/>
            <person name="Smith C.A."/>
            <person name="Ahrendt S."/>
            <person name="Andreopoulos W."/>
            <person name="He G."/>
            <person name="Labutti K."/>
            <person name="Lipzen A."/>
            <person name="Ng V."/>
            <person name="Riley R."/>
            <person name="Sandor L."/>
            <person name="Barry K."/>
            <person name="Martinez A.T."/>
            <person name="Xiao Y."/>
            <person name="Gibbons J.G."/>
            <person name="Terashima K."/>
            <person name="Grigoriev I.V."/>
            <person name="Hibbett D.S."/>
        </authorList>
    </citation>
    <scope>NUCLEOTIDE SEQUENCE</scope>
    <source>
        <strain evidence="1">TMI1499</strain>
    </source>
</reference>